<feature type="transmembrane region" description="Helical" evidence="6">
    <location>
        <begin position="175"/>
        <end position="199"/>
    </location>
</feature>
<dbReference type="EMBL" id="JAAVUM010000006">
    <property type="protein sequence ID" value="NKE05924.1"/>
    <property type="molecule type" value="Genomic_DNA"/>
</dbReference>
<dbReference type="PANTHER" id="PTHR43839">
    <property type="entry name" value="OPPC IN A BINDING PROTEIN-DEPENDENT TRANSPORT SYSTEM"/>
    <property type="match status" value="1"/>
</dbReference>
<evidence type="ECO:0000313" key="8">
    <source>
        <dbReference type="EMBL" id="NKE05924.1"/>
    </source>
</evidence>
<comment type="similarity">
    <text evidence="6">Belongs to the binding-protein-dependent transport system permease family.</text>
</comment>
<evidence type="ECO:0000313" key="9">
    <source>
        <dbReference type="Proteomes" id="UP000587942"/>
    </source>
</evidence>
<evidence type="ECO:0000256" key="2">
    <source>
        <dbReference type="ARBA" id="ARBA00022448"/>
    </source>
</evidence>
<gene>
    <name evidence="8" type="ORF">GWK17_10675</name>
</gene>
<dbReference type="Proteomes" id="UP000587942">
    <property type="component" value="Unassembled WGS sequence"/>
</dbReference>
<protein>
    <submittedName>
        <fullName evidence="8">ABC transporter permease subunit</fullName>
    </submittedName>
</protein>
<feature type="transmembrane region" description="Helical" evidence="6">
    <location>
        <begin position="6"/>
        <end position="24"/>
    </location>
</feature>
<sequence>VLLRYLVAIPLGVFSLYSRGVKWVQDFLNKFLSFVPPVFMVILIVNMPILVYSEHRYYIVIGIIALLEAGRAAEKIHLQVQSISQKPYIEAAITTGSGPVTLFKRYYVPALIPELIVSVFLELGRTMFLIGQLGIVKIYLSHKLQVIEAQTSIVVEVQNTSNAWPLLFSDILQDIFVYPWIPFVACVIITIVILGFFTLADGLRKHFQKGYEYL</sequence>
<comment type="caution">
    <text evidence="8">The sequence shown here is derived from an EMBL/GenBank/DDBJ whole genome shotgun (WGS) entry which is preliminary data.</text>
</comment>
<dbReference type="Gene3D" id="1.10.3720.10">
    <property type="entry name" value="MetI-like"/>
    <property type="match status" value="1"/>
</dbReference>
<organism evidence="8 9">
    <name type="scientific">Mesobacillus selenatarsenatis</name>
    <dbReference type="NCBI Taxonomy" id="388741"/>
    <lineage>
        <taxon>Bacteria</taxon>
        <taxon>Bacillati</taxon>
        <taxon>Bacillota</taxon>
        <taxon>Bacilli</taxon>
        <taxon>Bacillales</taxon>
        <taxon>Bacillaceae</taxon>
        <taxon>Mesobacillus</taxon>
    </lineage>
</organism>
<evidence type="ECO:0000256" key="1">
    <source>
        <dbReference type="ARBA" id="ARBA00004141"/>
    </source>
</evidence>
<evidence type="ECO:0000259" key="7">
    <source>
        <dbReference type="PROSITE" id="PS50928"/>
    </source>
</evidence>
<accession>A0A846TIR7</accession>
<evidence type="ECO:0000256" key="6">
    <source>
        <dbReference type="RuleBase" id="RU363032"/>
    </source>
</evidence>
<dbReference type="RefSeq" id="WP_167832355.1">
    <property type="nucleotide sequence ID" value="NZ_JAAVUM010000006.1"/>
</dbReference>
<dbReference type="GO" id="GO:0005886">
    <property type="term" value="C:plasma membrane"/>
    <property type="evidence" value="ECO:0007669"/>
    <property type="project" value="UniProtKB-SubCell"/>
</dbReference>
<keyword evidence="3 6" id="KW-0812">Transmembrane</keyword>
<dbReference type="GO" id="GO:0055085">
    <property type="term" value="P:transmembrane transport"/>
    <property type="evidence" value="ECO:0007669"/>
    <property type="project" value="InterPro"/>
</dbReference>
<feature type="non-terminal residue" evidence="8">
    <location>
        <position position="1"/>
    </location>
</feature>
<name>A0A846TIR7_9BACI</name>
<keyword evidence="4 6" id="KW-1133">Transmembrane helix</keyword>
<comment type="subcellular location">
    <subcellularLocation>
        <location evidence="6">Cell membrane</location>
        <topology evidence="6">Multi-pass membrane protein</topology>
    </subcellularLocation>
    <subcellularLocation>
        <location evidence="1">Membrane</location>
        <topology evidence="1">Multi-pass membrane protein</topology>
    </subcellularLocation>
</comment>
<dbReference type="Pfam" id="PF00528">
    <property type="entry name" value="BPD_transp_1"/>
    <property type="match status" value="1"/>
</dbReference>
<keyword evidence="5 6" id="KW-0472">Membrane</keyword>
<evidence type="ECO:0000256" key="5">
    <source>
        <dbReference type="ARBA" id="ARBA00023136"/>
    </source>
</evidence>
<dbReference type="SUPFAM" id="SSF161098">
    <property type="entry name" value="MetI-like"/>
    <property type="match status" value="1"/>
</dbReference>
<evidence type="ECO:0000256" key="3">
    <source>
        <dbReference type="ARBA" id="ARBA00022692"/>
    </source>
</evidence>
<feature type="transmembrane region" description="Helical" evidence="6">
    <location>
        <begin position="115"/>
        <end position="135"/>
    </location>
</feature>
<dbReference type="InterPro" id="IPR000515">
    <property type="entry name" value="MetI-like"/>
</dbReference>
<dbReference type="PROSITE" id="PS50928">
    <property type="entry name" value="ABC_TM1"/>
    <property type="match status" value="1"/>
</dbReference>
<evidence type="ECO:0000256" key="4">
    <source>
        <dbReference type="ARBA" id="ARBA00022989"/>
    </source>
</evidence>
<proteinExistence type="inferred from homology"/>
<keyword evidence="2 6" id="KW-0813">Transport</keyword>
<reference evidence="8 9" key="1">
    <citation type="submission" date="2020-03" db="EMBL/GenBank/DDBJ databases">
        <authorList>
            <person name="Sun Q."/>
        </authorList>
    </citation>
    <scope>NUCLEOTIDE SEQUENCE [LARGE SCALE GENOMIC DNA]</scope>
    <source>
        <strain evidence="8 9">KACC 21451</strain>
    </source>
</reference>
<dbReference type="PANTHER" id="PTHR43839:SF3">
    <property type="entry name" value="OLIGOPEPTIDE ABC TRANSPORTER, PERMEASE PROTEIN"/>
    <property type="match status" value="1"/>
</dbReference>
<feature type="domain" description="ABC transmembrane type-1" evidence="7">
    <location>
        <begin position="1"/>
        <end position="200"/>
    </location>
</feature>
<feature type="transmembrane region" description="Helical" evidence="6">
    <location>
        <begin position="31"/>
        <end position="51"/>
    </location>
</feature>
<dbReference type="InterPro" id="IPR035906">
    <property type="entry name" value="MetI-like_sf"/>
</dbReference>
<dbReference type="AlphaFoldDB" id="A0A846TIR7"/>